<keyword evidence="1" id="KW-0732">Signal</keyword>
<feature type="chain" id="PRO_5024858428" description="Cysteine rich repeat protein" evidence="1">
    <location>
        <begin position="21"/>
        <end position="79"/>
    </location>
</feature>
<dbReference type="OrthoDB" id="7060861at2"/>
<sequence>MIFRAIVISLAVSAPASAFAQESAPDTEMQALRKYCEPDIKRLCPAVQPGQGRIKACLMQHKQEMSVGCAMALKELKKK</sequence>
<dbReference type="InParanoid" id="A0A5Q0BHI9"/>
<evidence type="ECO:0008006" key="4">
    <source>
        <dbReference type="Google" id="ProtNLM"/>
    </source>
</evidence>
<protein>
    <recommendedName>
        <fullName evidence="4">Cysteine rich repeat protein</fullName>
    </recommendedName>
</protein>
<keyword evidence="3" id="KW-1185">Reference proteome</keyword>
<dbReference type="KEGG" id="mmob:F6R98_02720"/>
<name>A0A5Q0BHI9_9GAMM</name>
<dbReference type="AlphaFoldDB" id="A0A5Q0BHI9"/>
<dbReference type="Pfam" id="PF00839">
    <property type="entry name" value="Cys_rich_FGFR"/>
    <property type="match status" value="1"/>
</dbReference>
<evidence type="ECO:0000313" key="3">
    <source>
        <dbReference type="Proteomes" id="UP000325755"/>
    </source>
</evidence>
<dbReference type="RefSeq" id="WP_153247655.1">
    <property type="nucleotide sequence ID" value="NZ_CP044205.1"/>
</dbReference>
<accession>A0A5Q0BHI9</accession>
<dbReference type="InterPro" id="IPR001893">
    <property type="entry name" value="Cys-rich_GLG1_repeat"/>
</dbReference>
<gene>
    <name evidence="2" type="ORF">F6R98_02720</name>
</gene>
<reference evidence="2 3" key="1">
    <citation type="submission" date="2019-09" db="EMBL/GenBank/DDBJ databases">
        <title>Ecophysiology of the spiral-shaped methanotroph Methylospira mobilis as revealed by the complete genome sequence.</title>
        <authorList>
            <person name="Oshkin I.Y."/>
            <person name="Dedysh S.N."/>
            <person name="Miroshnikov K."/>
            <person name="Danilova O.V."/>
            <person name="Hakobyan A."/>
            <person name="Liesack W."/>
        </authorList>
    </citation>
    <scope>NUCLEOTIDE SEQUENCE [LARGE SCALE GENOMIC DNA]</scope>
    <source>
        <strain evidence="2 3">Shm1</strain>
    </source>
</reference>
<feature type="signal peptide" evidence="1">
    <location>
        <begin position="1"/>
        <end position="20"/>
    </location>
</feature>
<evidence type="ECO:0000313" key="2">
    <source>
        <dbReference type="EMBL" id="QFY41671.1"/>
    </source>
</evidence>
<organism evidence="2 3">
    <name type="scientific">Candidatus Methylospira mobilis</name>
    <dbReference type="NCBI Taxonomy" id="1808979"/>
    <lineage>
        <taxon>Bacteria</taxon>
        <taxon>Pseudomonadati</taxon>
        <taxon>Pseudomonadota</taxon>
        <taxon>Gammaproteobacteria</taxon>
        <taxon>Methylococcales</taxon>
        <taxon>Methylococcaceae</taxon>
        <taxon>Candidatus Methylospira</taxon>
    </lineage>
</organism>
<dbReference type="GO" id="GO:0016020">
    <property type="term" value="C:membrane"/>
    <property type="evidence" value="ECO:0007669"/>
    <property type="project" value="InterPro"/>
</dbReference>
<dbReference type="EMBL" id="CP044205">
    <property type="protein sequence ID" value="QFY41671.1"/>
    <property type="molecule type" value="Genomic_DNA"/>
</dbReference>
<evidence type="ECO:0000256" key="1">
    <source>
        <dbReference type="SAM" id="SignalP"/>
    </source>
</evidence>
<proteinExistence type="predicted"/>
<dbReference type="Proteomes" id="UP000325755">
    <property type="component" value="Chromosome"/>
</dbReference>